<keyword evidence="3" id="KW-1185">Reference proteome</keyword>
<name>A0ABQ3C1G9_9FLAO</name>
<dbReference type="Pfam" id="PF01261">
    <property type="entry name" value="AP_endonuc_2"/>
    <property type="match status" value="1"/>
</dbReference>
<reference evidence="3" key="1">
    <citation type="journal article" date="2019" name="Int. J. Syst. Evol. Microbiol.">
        <title>The Global Catalogue of Microorganisms (GCM) 10K type strain sequencing project: providing services to taxonomists for standard genome sequencing and annotation.</title>
        <authorList>
            <consortium name="The Broad Institute Genomics Platform"/>
            <consortium name="The Broad Institute Genome Sequencing Center for Infectious Disease"/>
            <person name="Wu L."/>
            <person name="Ma J."/>
        </authorList>
    </citation>
    <scope>NUCLEOTIDE SEQUENCE [LARGE SCALE GENOMIC DNA]</scope>
    <source>
        <strain evidence="3">KCTC 12708</strain>
    </source>
</reference>
<feature type="domain" description="Xylose isomerase-like TIM barrel" evidence="1">
    <location>
        <begin position="21"/>
        <end position="239"/>
    </location>
</feature>
<evidence type="ECO:0000313" key="2">
    <source>
        <dbReference type="EMBL" id="GGZ61598.1"/>
    </source>
</evidence>
<sequence length="268" mass="30298">MELGTCSWTLGLKDLEQLMSKVKSLGLDGLHFCEKLTDYSPIDVKEIAERYGLKIFAIDPFYAKPENSSEATLPNAISYYSEVIDFAVEANSPWVTLQALPKWTVNCSSEAEKYTFLAEACKKLDAYAKLKKVKLVYEAVNRYESSIMHTALECRNFLDQLEHHEIKIVLDSFHMNIEEADAVKAIQETGDQLASYHISDSNRGGIGSGHIDFIQHFKTLQSINFNGPVIIEVVLPHLAPSTPPRNSREWEQLDNEIKRSVSVWQELG</sequence>
<organism evidence="2 3">
    <name type="scientific">Mesonia mobilis</name>
    <dbReference type="NCBI Taxonomy" id="369791"/>
    <lineage>
        <taxon>Bacteria</taxon>
        <taxon>Pseudomonadati</taxon>
        <taxon>Bacteroidota</taxon>
        <taxon>Flavobacteriia</taxon>
        <taxon>Flavobacteriales</taxon>
        <taxon>Flavobacteriaceae</taxon>
        <taxon>Mesonia</taxon>
    </lineage>
</organism>
<dbReference type="InterPro" id="IPR013022">
    <property type="entry name" value="Xyl_isomerase-like_TIM-brl"/>
</dbReference>
<dbReference type="InterPro" id="IPR050312">
    <property type="entry name" value="IolE/XylAMocC-like"/>
</dbReference>
<evidence type="ECO:0000313" key="3">
    <source>
        <dbReference type="Proteomes" id="UP000615593"/>
    </source>
</evidence>
<accession>A0ABQ3C1G9</accession>
<protein>
    <submittedName>
        <fullName evidence="2">Epimerase</fullName>
    </submittedName>
</protein>
<dbReference type="InterPro" id="IPR036237">
    <property type="entry name" value="Xyl_isomerase-like_sf"/>
</dbReference>
<dbReference type="EMBL" id="BMWY01000007">
    <property type="protein sequence ID" value="GGZ61598.1"/>
    <property type="molecule type" value="Genomic_DNA"/>
</dbReference>
<gene>
    <name evidence="2" type="ORF">GCM10008088_23860</name>
</gene>
<comment type="caution">
    <text evidence="2">The sequence shown here is derived from an EMBL/GenBank/DDBJ whole genome shotgun (WGS) entry which is preliminary data.</text>
</comment>
<dbReference type="PANTHER" id="PTHR12110">
    <property type="entry name" value="HYDROXYPYRUVATE ISOMERASE"/>
    <property type="match status" value="1"/>
</dbReference>
<evidence type="ECO:0000259" key="1">
    <source>
        <dbReference type="Pfam" id="PF01261"/>
    </source>
</evidence>
<dbReference type="Gene3D" id="3.20.20.150">
    <property type="entry name" value="Divalent-metal-dependent TIM barrel enzymes"/>
    <property type="match status" value="1"/>
</dbReference>
<dbReference type="GeneID" id="94370052"/>
<proteinExistence type="predicted"/>
<dbReference type="Proteomes" id="UP000615593">
    <property type="component" value="Unassembled WGS sequence"/>
</dbReference>
<dbReference type="SUPFAM" id="SSF51658">
    <property type="entry name" value="Xylose isomerase-like"/>
    <property type="match status" value="1"/>
</dbReference>
<dbReference type="RefSeq" id="WP_051191431.1">
    <property type="nucleotide sequence ID" value="NZ_BMWY01000007.1"/>
</dbReference>